<dbReference type="Gene3D" id="3.20.20.190">
    <property type="entry name" value="Phosphatidylinositol (PI) phosphodiesterase"/>
    <property type="match status" value="1"/>
</dbReference>
<dbReference type="PANTHER" id="PTHR13593:SF113">
    <property type="entry name" value="SI:DKEY-266F7.9"/>
    <property type="match status" value="1"/>
</dbReference>
<dbReference type="SUPFAM" id="SSF51695">
    <property type="entry name" value="PLC-like phosphodiesterases"/>
    <property type="match status" value="1"/>
</dbReference>
<accession>A0ABU4R9T2</accession>
<evidence type="ECO:0000313" key="2">
    <source>
        <dbReference type="Proteomes" id="UP001273350"/>
    </source>
</evidence>
<dbReference type="PANTHER" id="PTHR13593">
    <property type="match status" value="1"/>
</dbReference>
<reference evidence="1 2" key="1">
    <citation type="submission" date="2023-11" db="EMBL/GenBank/DDBJ databases">
        <title>Unpublished Manusciprt.</title>
        <authorList>
            <person name="Saticioglu I.B."/>
            <person name="Ay H."/>
            <person name="Ajmi N."/>
            <person name="Altun S."/>
            <person name="Duman M."/>
        </authorList>
    </citation>
    <scope>NUCLEOTIDE SEQUENCE [LARGE SCALE GENOMIC DNA]</scope>
    <source>
        <strain evidence="1 2">Fl-318</strain>
    </source>
</reference>
<dbReference type="InterPro" id="IPR051057">
    <property type="entry name" value="PI-PLC_domain"/>
</dbReference>
<proteinExistence type="predicted"/>
<evidence type="ECO:0008006" key="3">
    <source>
        <dbReference type="Google" id="ProtNLM"/>
    </source>
</evidence>
<organism evidence="1 2">
    <name type="scientific">Flavobacterium cupriresistens</name>
    <dbReference type="NCBI Taxonomy" id="2893885"/>
    <lineage>
        <taxon>Bacteria</taxon>
        <taxon>Pseudomonadati</taxon>
        <taxon>Bacteroidota</taxon>
        <taxon>Flavobacteriia</taxon>
        <taxon>Flavobacteriales</taxon>
        <taxon>Flavobacteriaceae</taxon>
        <taxon>Flavobacterium</taxon>
    </lineage>
</organism>
<protein>
    <recommendedName>
        <fullName evidence="3">Phosphatidylinositol diacylglycerol-lyase</fullName>
    </recommendedName>
</protein>
<keyword evidence="2" id="KW-1185">Reference proteome</keyword>
<evidence type="ECO:0000313" key="1">
    <source>
        <dbReference type="EMBL" id="MDX6189342.1"/>
    </source>
</evidence>
<name>A0ABU4R9T2_9FLAO</name>
<gene>
    <name evidence="1" type="ORF">SGQ83_08295</name>
</gene>
<dbReference type="InterPro" id="IPR017946">
    <property type="entry name" value="PLC-like_Pdiesterase_TIM-brl"/>
</dbReference>
<dbReference type="RefSeq" id="WP_230002046.1">
    <property type="nucleotide sequence ID" value="NZ_CP087134.1"/>
</dbReference>
<dbReference type="EMBL" id="JAWXVI010000004">
    <property type="protein sequence ID" value="MDX6189342.1"/>
    <property type="molecule type" value="Genomic_DNA"/>
</dbReference>
<dbReference type="Proteomes" id="UP001273350">
    <property type="component" value="Unassembled WGS sequence"/>
</dbReference>
<comment type="caution">
    <text evidence="1">The sequence shown here is derived from an EMBL/GenBank/DDBJ whole genome shotgun (WGS) entry which is preliminary data.</text>
</comment>
<sequence length="59" mass="6754">MTDFNKKWMRYIPDHKKLNDLTIPGTHDSGTYPAYASSFLTKCQSMSITEQLNTGIRIS</sequence>